<feature type="non-terminal residue" evidence="1">
    <location>
        <position position="64"/>
    </location>
</feature>
<accession>A0ABN9TYM8</accession>
<name>A0ABN9TYM8_9DINO</name>
<dbReference type="Proteomes" id="UP001189429">
    <property type="component" value="Unassembled WGS sequence"/>
</dbReference>
<gene>
    <name evidence="1" type="ORF">PCOR1329_LOCUS43174</name>
</gene>
<dbReference type="EMBL" id="CAUYUJ010015184">
    <property type="protein sequence ID" value="CAK0850885.1"/>
    <property type="molecule type" value="Genomic_DNA"/>
</dbReference>
<evidence type="ECO:0000313" key="2">
    <source>
        <dbReference type="Proteomes" id="UP001189429"/>
    </source>
</evidence>
<protein>
    <submittedName>
        <fullName evidence="1">Uncharacterized protein</fullName>
    </submittedName>
</protein>
<keyword evidence="2" id="KW-1185">Reference proteome</keyword>
<evidence type="ECO:0000313" key="1">
    <source>
        <dbReference type="EMBL" id="CAK0850885.1"/>
    </source>
</evidence>
<reference evidence="1" key="1">
    <citation type="submission" date="2023-10" db="EMBL/GenBank/DDBJ databases">
        <authorList>
            <person name="Chen Y."/>
            <person name="Shah S."/>
            <person name="Dougan E. K."/>
            <person name="Thang M."/>
            <person name="Chan C."/>
        </authorList>
    </citation>
    <scope>NUCLEOTIDE SEQUENCE [LARGE SCALE GENOMIC DNA]</scope>
</reference>
<proteinExistence type="predicted"/>
<comment type="caution">
    <text evidence="1">The sequence shown here is derived from an EMBL/GenBank/DDBJ whole genome shotgun (WGS) entry which is preliminary data.</text>
</comment>
<sequence length="64" mass="7024">MLPEYMAALGVKQDDQVQAMLLVCPELGEAAKPPPPKAPEVLLEQYAAEVRELHTVQGKLNIQL</sequence>
<organism evidence="1 2">
    <name type="scientific">Prorocentrum cordatum</name>
    <dbReference type="NCBI Taxonomy" id="2364126"/>
    <lineage>
        <taxon>Eukaryota</taxon>
        <taxon>Sar</taxon>
        <taxon>Alveolata</taxon>
        <taxon>Dinophyceae</taxon>
        <taxon>Prorocentrales</taxon>
        <taxon>Prorocentraceae</taxon>
        <taxon>Prorocentrum</taxon>
    </lineage>
</organism>